<dbReference type="KEGG" id="lrs:PX52LOC_08251"/>
<proteinExistence type="predicted"/>
<feature type="transmembrane region" description="Helical" evidence="1">
    <location>
        <begin position="206"/>
        <end position="235"/>
    </location>
</feature>
<feature type="transmembrane region" description="Helical" evidence="1">
    <location>
        <begin position="398"/>
        <end position="418"/>
    </location>
</feature>
<sequence>MPVPGIATLLRQRLRLARPATPAGVLGAIAVLVVFVVGFAQGPMKFVGSDFGYLPGDIVDNRFNHYVLEHGYHTIAVGKVKRFWNAPFMFPTPMMTAGSDHHLATLPLYAVLRAVGFSPEHAFQGWFLVLSALNFAAAYWAARRFSLDRIGAAAAAYLFAFGLPAFGQVTHIQLVERFAAPVAVALAWRFLWQPSPRTLFAASAAFVAQVYACMYIGLLTAVLIAGLTVVVALLARRELPWRTLLWPGWAEIGRRLLALAVPTALLIVLLIPYAKMTRATVGMEAKDILDFVPDPAAWVRPPIESTTWGWMRDRLPDEAAVKFVSEKALFPGGLAFLGLGFGLFALAKIGPRAGDSPTLLAAACAIVVLPVPLIFWQFGDWSLYRELLALPGVGKLRASGRVIFVLMIPLGLLVGLLFDGVLNWVGRRNRVAGGVTAVGLLALLVLDQATLPADARKWNDFRYPVAASVTRRTAFADAVRAWPGAKLLYAFPGPKAEPIFTLLLQVDTMWAALDVGIPTVNGYTGYPPPNWFPFENYCDLLYWVRTHGALTPEVLEGLATFGTPTGHEGEPWEMACRERFKPRPIPYLWLPPE</sequence>
<reference evidence="3" key="1">
    <citation type="submission" date="2019-08" db="EMBL/GenBank/DDBJ databases">
        <title>Limnoglobus roseus gen. nov., sp. nov., a novel freshwater planctomycete with a giant genome from the family Gemmataceae.</title>
        <authorList>
            <person name="Kulichevskaya I.S."/>
            <person name="Naumoff D.G."/>
            <person name="Miroshnikov K."/>
            <person name="Ivanova A."/>
            <person name="Philippov D.A."/>
            <person name="Hakobyan A."/>
            <person name="Rijpstra I.C."/>
            <person name="Sinninghe Damste J.S."/>
            <person name="Liesack W."/>
            <person name="Dedysh S.N."/>
        </authorList>
    </citation>
    <scope>NUCLEOTIDE SEQUENCE [LARGE SCALE GENOMIC DNA]</scope>
    <source>
        <strain evidence="3">PX52</strain>
    </source>
</reference>
<name>A0A5C1APM7_9BACT</name>
<dbReference type="Proteomes" id="UP000324974">
    <property type="component" value="Chromosome"/>
</dbReference>
<organism evidence="2 3">
    <name type="scientific">Limnoglobus roseus</name>
    <dbReference type="NCBI Taxonomy" id="2598579"/>
    <lineage>
        <taxon>Bacteria</taxon>
        <taxon>Pseudomonadati</taxon>
        <taxon>Planctomycetota</taxon>
        <taxon>Planctomycetia</taxon>
        <taxon>Gemmatales</taxon>
        <taxon>Gemmataceae</taxon>
        <taxon>Limnoglobus</taxon>
    </lineage>
</organism>
<feature type="transmembrane region" description="Helical" evidence="1">
    <location>
        <begin position="123"/>
        <end position="142"/>
    </location>
</feature>
<dbReference type="EMBL" id="CP042425">
    <property type="protein sequence ID" value="QEL21121.1"/>
    <property type="molecule type" value="Genomic_DNA"/>
</dbReference>
<accession>A0A5C1APM7</accession>
<dbReference type="AlphaFoldDB" id="A0A5C1APM7"/>
<evidence type="ECO:0000256" key="1">
    <source>
        <dbReference type="SAM" id="Phobius"/>
    </source>
</evidence>
<evidence type="ECO:0000313" key="2">
    <source>
        <dbReference type="EMBL" id="QEL21121.1"/>
    </source>
</evidence>
<feature type="transmembrane region" description="Helical" evidence="1">
    <location>
        <begin position="328"/>
        <end position="347"/>
    </location>
</feature>
<dbReference type="OrthoDB" id="262795at2"/>
<feature type="transmembrane region" description="Helical" evidence="1">
    <location>
        <begin position="430"/>
        <end position="446"/>
    </location>
</feature>
<feature type="transmembrane region" description="Helical" evidence="1">
    <location>
        <begin position="154"/>
        <end position="174"/>
    </location>
</feature>
<feature type="transmembrane region" description="Helical" evidence="1">
    <location>
        <begin position="20"/>
        <end position="40"/>
    </location>
</feature>
<feature type="transmembrane region" description="Helical" evidence="1">
    <location>
        <begin position="256"/>
        <end position="274"/>
    </location>
</feature>
<feature type="transmembrane region" description="Helical" evidence="1">
    <location>
        <begin position="359"/>
        <end position="378"/>
    </location>
</feature>
<dbReference type="RefSeq" id="WP_149115361.1">
    <property type="nucleotide sequence ID" value="NZ_CP042425.1"/>
</dbReference>
<keyword evidence="1" id="KW-0812">Transmembrane</keyword>
<keyword evidence="3" id="KW-1185">Reference proteome</keyword>
<keyword evidence="1" id="KW-0472">Membrane</keyword>
<evidence type="ECO:0000313" key="3">
    <source>
        <dbReference type="Proteomes" id="UP000324974"/>
    </source>
</evidence>
<protein>
    <recommendedName>
        <fullName evidence="4">Glycosyltransferase RgtA/B/C/D-like domain-containing protein</fullName>
    </recommendedName>
</protein>
<keyword evidence="1" id="KW-1133">Transmembrane helix</keyword>
<evidence type="ECO:0008006" key="4">
    <source>
        <dbReference type="Google" id="ProtNLM"/>
    </source>
</evidence>
<gene>
    <name evidence="2" type="ORF">PX52LOC_08251</name>
</gene>